<proteinExistence type="inferred from homology"/>
<dbReference type="InterPro" id="IPR036388">
    <property type="entry name" value="WH-like_DNA-bd_sf"/>
</dbReference>
<dbReference type="EMBL" id="JAVIJP010000006">
    <property type="protein sequence ID" value="KAL3651191.1"/>
    <property type="molecule type" value="Genomic_DNA"/>
</dbReference>
<feature type="domain" description="NB-ARC" evidence="7">
    <location>
        <begin position="145"/>
        <end position="306"/>
    </location>
</feature>
<dbReference type="Pfam" id="PF23559">
    <property type="entry name" value="WHD_DRP"/>
    <property type="match status" value="1"/>
</dbReference>
<dbReference type="PRINTS" id="PR00364">
    <property type="entry name" value="DISEASERSIST"/>
</dbReference>
<gene>
    <name evidence="10" type="ORF">CASFOL_004193</name>
</gene>
<dbReference type="PANTHER" id="PTHR23155">
    <property type="entry name" value="DISEASE RESISTANCE PROTEIN RP"/>
    <property type="match status" value="1"/>
</dbReference>
<dbReference type="Gene3D" id="1.10.8.430">
    <property type="entry name" value="Helical domain of apoptotic protease-activating factors"/>
    <property type="match status" value="1"/>
</dbReference>
<dbReference type="Gene3D" id="3.40.50.300">
    <property type="entry name" value="P-loop containing nucleotide triphosphate hydrolases"/>
    <property type="match status" value="1"/>
</dbReference>
<dbReference type="InterPro" id="IPR044974">
    <property type="entry name" value="Disease_R_plants"/>
</dbReference>
<evidence type="ECO:0000259" key="9">
    <source>
        <dbReference type="Pfam" id="PF23559"/>
    </source>
</evidence>
<keyword evidence="11" id="KW-1185">Reference proteome</keyword>
<evidence type="ECO:0000256" key="3">
    <source>
        <dbReference type="ARBA" id="ARBA00022737"/>
    </source>
</evidence>
<dbReference type="InterPro" id="IPR042197">
    <property type="entry name" value="Apaf_helical"/>
</dbReference>
<evidence type="ECO:0000256" key="2">
    <source>
        <dbReference type="ARBA" id="ARBA00022614"/>
    </source>
</evidence>
<dbReference type="Gene3D" id="1.20.5.4130">
    <property type="match status" value="1"/>
</dbReference>
<sequence>MVKVVLHEAEKKQVDSAVKCWLRELEDFAFDADNVIDEINYHLLCKKLGATKNRMVMEKVKSFFSPSTLGPRIKDINEKLKSINQKACEFGFETRLASAQSLVLGSDASRSMETDSFIVDRIFLRRENEVWIIVEKLIHTTPSSEEQALSVLPIVGMGGLGKNTLAKKMFGHKKMISHFGDNRVWVYVSRNFDVRNILKNILTSLTKKEFKLKTKEDLLKELQQHLKTKRYLLVLDGVWNEDMEMWDDFVNSLMGISSATGSCIIVTSRSEVVASIVTTLHVYKLKGLSENDCWSIIKAKVRENSLEFETVGRNIARRCQGLPLAAKVVWGLLFEKSKDEWLDIEQKWVSNFGDNQNRISKILRLSFDNLSSPSLKKCFAYCSVFPRGYHIEKQQLIELWMAEGFLQTEH</sequence>
<dbReference type="SUPFAM" id="SSF52540">
    <property type="entry name" value="P-loop containing nucleoside triphosphate hydrolases"/>
    <property type="match status" value="1"/>
</dbReference>
<dbReference type="Gene3D" id="1.10.10.10">
    <property type="entry name" value="Winged helix-like DNA-binding domain superfamily/Winged helix DNA-binding domain"/>
    <property type="match status" value="1"/>
</dbReference>
<keyword evidence="4" id="KW-0547">Nucleotide-binding</keyword>
<keyword evidence="6" id="KW-0067">ATP-binding</keyword>
<feature type="domain" description="Disease resistance N-terminal" evidence="8">
    <location>
        <begin position="1"/>
        <end position="53"/>
    </location>
</feature>
<evidence type="ECO:0000256" key="5">
    <source>
        <dbReference type="ARBA" id="ARBA00022821"/>
    </source>
</evidence>
<keyword evidence="5" id="KW-0611">Plant defense</keyword>
<name>A0ABD3EDG4_9LAMI</name>
<dbReference type="AlphaFoldDB" id="A0ABD3EDG4"/>
<reference evidence="11" key="1">
    <citation type="journal article" date="2024" name="IScience">
        <title>Strigolactones Initiate the Formation of Haustorium-like Structures in Castilleja.</title>
        <authorList>
            <person name="Buerger M."/>
            <person name="Peterson D."/>
            <person name="Chory J."/>
        </authorList>
    </citation>
    <scope>NUCLEOTIDE SEQUENCE [LARGE SCALE GENOMIC DNA]</scope>
</reference>
<evidence type="ECO:0000313" key="10">
    <source>
        <dbReference type="EMBL" id="KAL3651191.1"/>
    </source>
</evidence>
<keyword evidence="2" id="KW-0433">Leucine-rich repeat</keyword>
<evidence type="ECO:0000256" key="6">
    <source>
        <dbReference type="ARBA" id="ARBA00022840"/>
    </source>
</evidence>
<evidence type="ECO:0000256" key="1">
    <source>
        <dbReference type="ARBA" id="ARBA00008894"/>
    </source>
</evidence>
<organism evidence="10 11">
    <name type="scientific">Castilleja foliolosa</name>
    <dbReference type="NCBI Taxonomy" id="1961234"/>
    <lineage>
        <taxon>Eukaryota</taxon>
        <taxon>Viridiplantae</taxon>
        <taxon>Streptophyta</taxon>
        <taxon>Embryophyta</taxon>
        <taxon>Tracheophyta</taxon>
        <taxon>Spermatophyta</taxon>
        <taxon>Magnoliopsida</taxon>
        <taxon>eudicotyledons</taxon>
        <taxon>Gunneridae</taxon>
        <taxon>Pentapetalae</taxon>
        <taxon>asterids</taxon>
        <taxon>lamiids</taxon>
        <taxon>Lamiales</taxon>
        <taxon>Orobanchaceae</taxon>
        <taxon>Pedicularideae</taxon>
        <taxon>Castillejinae</taxon>
        <taxon>Castilleja</taxon>
    </lineage>
</organism>
<comment type="caution">
    <text evidence="10">The sequence shown here is derived from an EMBL/GenBank/DDBJ whole genome shotgun (WGS) entry which is preliminary data.</text>
</comment>
<comment type="similarity">
    <text evidence="1">Belongs to the disease resistance NB-LRR family.</text>
</comment>
<feature type="domain" description="Disease resistance protein winged helix" evidence="9">
    <location>
        <begin position="384"/>
        <end position="409"/>
    </location>
</feature>
<dbReference type="InterPro" id="IPR002182">
    <property type="entry name" value="NB-ARC"/>
</dbReference>
<dbReference type="Pfam" id="PF00931">
    <property type="entry name" value="NB-ARC"/>
    <property type="match status" value="1"/>
</dbReference>
<protein>
    <submittedName>
        <fullName evidence="10">Uncharacterized protein</fullName>
    </submittedName>
</protein>
<dbReference type="InterPro" id="IPR058922">
    <property type="entry name" value="WHD_DRP"/>
</dbReference>
<dbReference type="Pfam" id="PF18052">
    <property type="entry name" value="Rx_N"/>
    <property type="match status" value="1"/>
</dbReference>
<dbReference type="Proteomes" id="UP001632038">
    <property type="component" value="Unassembled WGS sequence"/>
</dbReference>
<dbReference type="GO" id="GO:0000166">
    <property type="term" value="F:nucleotide binding"/>
    <property type="evidence" value="ECO:0007669"/>
    <property type="project" value="UniProtKB-KW"/>
</dbReference>
<evidence type="ECO:0000259" key="8">
    <source>
        <dbReference type="Pfam" id="PF18052"/>
    </source>
</evidence>
<evidence type="ECO:0000256" key="4">
    <source>
        <dbReference type="ARBA" id="ARBA00022741"/>
    </source>
</evidence>
<dbReference type="InterPro" id="IPR027417">
    <property type="entry name" value="P-loop_NTPase"/>
</dbReference>
<keyword evidence="3" id="KW-0677">Repeat</keyword>
<dbReference type="InterPro" id="IPR041118">
    <property type="entry name" value="Rx_N"/>
</dbReference>
<dbReference type="GO" id="GO:0006952">
    <property type="term" value="P:defense response"/>
    <property type="evidence" value="ECO:0007669"/>
    <property type="project" value="UniProtKB-KW"/>
</dbReference>
<accession>A0ABD3EDG4</accession>
<evidence type="ECO:0000313" key="11">
    <source>
        <dbReference type="Proteomes" id="UP001632038"/>
    </source>
</evidence>
<dbReference type="PANTHER" id="PTHR23155:SF1139">
    <property type="entry name" value="CC-NBS-LRR RESISTANCE PROTEIN"/>
    <property type="match status" value="1"/>
</dbReference>
<evidence type="ECO:0000259" key="7">
    <source>
        <dbReference type="Pfam" id="PF00931"/>
    </source>
</evidence>